<evidence type="ECO:0000256" key="2">
    <source>
        <dbReference type="ARBA" id="ARBA00029447"/>
    </source>
</evidence>
<reference evidence="6 7" key="1">
    <citation type="submission" date="2019-05" db="EMBL/GenBank/DDBJ databases">
        <title>Psychrobacillus vulpis sp. nov., a new species isolated from feces of a red fox that inhabits in The Tablas de Daimiel Natural Park, Albacete, Spain.</title>
        <authorList>
            <person name="Rodriguez M."/>
            <person name="Reina J.C."/>
            <person name="Bejar V."/>
            <person name="Llamas I."/>
        </authorList>
    </citation>
    <scope>NUCLEOTIDE SEQUENCE [LARGE SCALE GENOMIC DNA]</scope>
    <source>
        <strain evidence="6 7">NHI-2</strain>
    </source>
</reference>
<proteinExistence type="inferred from homology"/>
<evidence type="ECO:0000256" key="3">
    <source>
        <dbReference type="PROSITE-ProRule" id="PRU00284"/>
    </source>
</evidence>
<sequence>MKLIGLTKQDLSQIISFQPHVTKGIMDIVSVFYEQVLAVPSLRQIIEERTQIERLKKTVGTYIIEMFSGEFNETTIEKKRKLAQMHFKIGLAPKWYMGTFHQIQAIIIELINQEQPNHELREKTMLTVSKLINFEMQIVLEEYEKENVKLRQQQYDIVKSELKSKISNVSEDLVNLTEETNTSLVQIEANTSRIRENVHSKVVSLKQIQKDAKDGNELVKQLQTHMQFVTSSTEDVVSIVNELKLSSDEIFHIVSLVKQIAEQTNLLALNASIEAARAGSHGKGFAVVAQEVRKLAEQSNSSVGEITTLVQTSTKLTNKAVDTISEMKKSVAIGLESSMETSGRFNKILHSIEQNNQHIDQVESEVTELVQVIKAISSDTRNVANTADILYQTATQL</sequence>
<dbReference type="EMBL" id="VDGG01000018">
    <property type="protein sequence ID" value="TQR14761.1"/>
    <property type="molecule type" value="Genomic_DNA"/>
</dbReference>
<comment type="caution">
    <text evidence="6">The sequence shown here is derived from an EMBL/GenBank/DDBJ whole genome shotgun (WGS) entry which is preliminary data.</text>
</comment>
<dbReference type="InterPro" id="IPR012292">
    <property type="entry name" value="Globin/Proto"/>
</dbReference>
<evidence type="ECO:0000259" key="5">
    <source>
        <dbReference type="PROSITE" id="PS50111"/>
    </source>
</evidence>
<evidence type="ECO:0000256" key="4">
    <source>
        <dbReference type="SAM" id="Coils"/>
    </source>
</evidence>
<dbReference type="Pfam" id="PF11563">
    <property type="entry name" value="Protoglobin"/>
    <property type="match status" value="1"/>
</dbReference>
<dbReference type="CDD" id="cd01068">
    <property type="entry name" value="globin_sensor"/>
    <property type="match status" value="1"/>
</dbReference>
<keyword evidence="1 3" id="KW-0807">Transducer</keyword>
<dbReference type="GO" id="GO:0004888">
    <property type="term" value="F:transmembrane signaling receptor activity"/>
    <property type="evidence" value="ECO:0007669"/>
    <property type="project" value="InterPro"/>
</dbReference>
<dbReference type="PRINTS" id="PR00260">
    <property type="entry name" value="CHEMTRNSDUCR"/>
</dbReference>
<gene>
    <name evidence="6" type="ORF">FG383_10255</name>
</gene>
<keyword evidence="7" id="KW-1185">Reference proteome</keyword>
<dbReference type="SMART" id="SM00283">
    <property type="entry name" value="MA"/>
    <property type="match status" value="1"/>
</dbReference>
<dbReference type="CDD" id="cd11386">
    <property type="entry name" value="MCP_signal"/>
    <property type="match status" value="1"/>
</dbReference>
<evidence type="ECO:0000256" key="1">
    <source>
        <dbReference type="ARBA" id="ARBA00023224"/>
    </source>
</evidence>
<dbReference type="Pfam" id="PF00015">
    <property type="entry name" value="MCPsignal"/>
    <property type="match status" value="1"/>
</dbReference>
<feature type="coiled-coil region" evidence="4">
    <location>
        <begin position="133"/>
        <end position="179"/>
    </location>
</feature>
<name>A0A544TBD8_9BACI</name>
<dbReference type="PANTHER" id="PTHR32089:SF112">
    <property type="entry name" value="LYSOZYME-LIKE PROTEIN-RELATED"/>
    <property type="match status" value="1"/>
</dbReference>
<evidence type="ECO:0000313" key="6">
    <source>
        <dbReference type="EMBL" id="TQR14761.1"/>
    </source>
</evidence>
<dbReference type="PANTHER" id="PTHR32089">
    <property type="entry name" value="METHYL-ACCEPTING CHEMOTAXIS PROTEIN MCPB"/>
    <property type="match status" value="1"/>
</dbReference>
<dbReference type="GO" id="GO:0007165">
    <property type="term" value="P:signal transduction"/>
    <property type="evidence" value="ECO:0007669"/>
    <property type="project" value="UniProtKB-KW"/>
</dbReference>
<dbReference type="AlphaFoldDB" id="A0A544TBD8"/>
<dbReference type="PROSITE" id="PS50111">
    <property type="entry name" value="CHEMOTAXIS_TRANSDUC_2"/>
    <property type="match status" value="1"/>
</dbReference>
<dbReference type="GO" id="GO:0006935">
    <property type="term" value="P:chemotaxis"/>
    <property type="evidence" value="ECO:0007669"/>
    <property type="project" value="InterPro"/>
</dbReference>
<protein>
    <submittedName>
        <fullName evidence="6">Chemotaxis protein</fullName>
    </submittedName>
</protein>
<accession>A0A544TBD8</accession>
<dbReference type="InterPro" id="IPR004089">
    <property type="entry name" value="MCPsignal_dom"/>
</dbReference>
<dbReference type="SUPFAM" id="SSF58104">
    <property type="entry name" value="Methyl-accepting chemotaxis protein (MCP) signaling domain"/>
    <property type="match status" value="1"/>
</dbReference>
<dbReference type="Gene3D" id="1.10.490.10">
    <property type="entry name" value="Globins"/>
    <property type="match status" value="1"/>
</dbReference>
<organism evidence="6 7">
    <name type="scientific">Psychrobacillus soli</name>
    <dbReference type="NCBI Taxonomy" id="1543965"/>
    <lineage>
        <taxon>Bacteria</taxon>
        <taxon>Bacillati</taxon>
        <taxon>Bacillota</taxon>
        <taxon>Bacilli</taxon>
        <taxon>Bacillales</taxon>
        <taxon>Bacillaceae</taxon>
        <taxon>Psychrobacillus</taxon>
    </lineage>
</organism>
<dbReference type="InterPro" id="IPR044398">
    <property type="entry name" value="Globin-sensor_dom"/>
</dbReference>
<dbReference type="SUPFAM" id="SSF46458">
    <property type="entry name" value="Globin-like"/>
    <property type="match status" value="1"/>
</dbReference>
<dbReference type="OrthoDB" id="266313at2"/>
<dbReference type="Gene3D" id="1.10.287.950">
    <property type="entry name" value="Methyl-accepting chemotaxis protein"/>
    <property type="match status" value="1"/>
</dbReference>
<dbReference type="InterPro" id="IPR009050">
    <property type="entry name" value="Globin-like_sf"/>
</dbReference>
<comment type="similarity">
    <text evidence="2">Belongs to the methyl-accepting chemotaxis (MCP) protein family.</text>
</comment>
<dbReference type="GO" id="GO:0019825">
    <property type="term" value="F:oxygen binding"/>
    <property type="evidence" value="ECO:0007669"/>
    <property type="project" value="InterPro"/>
</dbReference>
<dbReference type="GO" id="GO:0016020">
    <property type="term" value="C:membrane"/>
    <property type="evidence" value="ECO:0007669"/>
    <property type="project" value="InterPro"/>
</dbReference>
<keyword evidence="4" id="KW-0175">Coiled coil</keyword>
<feature type="domain" description="Methyl-accepting transducer" evidence="5">
    <location>
        <begin position="164"/>
        <end position="384"/>
    </location>
</feature>
<evidence type="ECO:0000313" key="7">
    <source>
        <dbReference type="Proteomes" id="UP000318937"/>
    </source>
</evidence>
<dbReference type="InterPro" id="IPR004090">
    <property type="entry name" value="Chemotax_Me-accpt_rcpt"/>
</dbReference>
<dbReference type="GO" id="GO:0020037">
    <property type="term" value="F:heme binding"/>
    <property type="evidence" value="ECO:0007669"/>
    <property type="project" value="InterPro"/>
</dbReference>
<dbReference type="InterPro" id="IPR039379">
    <property type="entry name" value="Protoglobin_sensor_dom"/>
</dbReference>
<dbReference type="Proteomes" id="UP000318937">
    <property type="component" value="Unassembled WGS sequence"/>
</dbReference>